<protein>
    <submittedName>
        <fullName evidence="2">Uncharacterized protein</fullName>
    </submittedName>
</protein>
<dbReference type="EMBL" id="EF583983">
    <property type="protein sequence ID" value="ABQ75792.1"/>
    <property type="molecule type" value="Genomic_DNA"/>
</dbReference>
<sequence>MASDDSSKHVIDSLNRRRLLSTLGSAGIFGVLAGCVTDDDSNNNLSTPLSTTVPREHSKPMQTSGTRNPTPTSTQTPTTTSTQTSACANDVVSMEAGELPIHRAISLPAKAETRGIDETEARDIDARKSTTSGGSIPESSFHLEGLIDGTGVLAMNTGAAFTSYWEPPTTGEFVATGAYFGGGEYEYAPQNDSQRDYTLCFESNISVIKNCQQVVASSTQPDLRHGNSGIQREAAENLLEYLAYALVAPYLGIVGRFIAKAIINWAIELDMKDSTQGSFFIDPSEPHETEVSFTAREGELYAIQYTPSVGFVGESYEDWLLTSQTRANYYLDSLSVSKNP</sequence>
<reference evidence="2" key="1">
    <citation type="journal article" date="2007" name="ISME J.">
        <title>Genomic plasticity in prokaryotes: the case of the square haloarchaeon.</title>
        <authorList>
            <person name="Cuadros-Orellana S."/>
            <person name="Martin-Cuadrado A.B."/>
            <person name="Legault B."/>
            <person name="D'Auria G."/>
            <person name="Zhaxybayeva O."/>
            <person name="Papke R.T."/>
            <person name="Rodriguez-Valera F."/>
        </authorList>
    </citation>
    <scope>NUCLEOTIDE SEQUENCE</scope>
</reference>
<proteinExistence type="predicted"/>
<evidence type="ECO:0000313" key="2">
    <source>
        <dbReference type="EMBL" id="ABQ75792.1"/>
    </source>
</evidence>
<feature type="compositionally biased region" description="Low complexity" evidence="1">
    <location>
        <begin position="69"/>
        <end position="85"/>
    </location>
</feature>
<feature type="region of interest" description="Disordered" evidence="1">
    <location>
        <begin position="37"/>
        <end position="86"/>
    </location>
</feature>
<evidence type="ECO:0000256" key="1">
    <source>
        <dbReference type="SAM" id="MobiDB-lite"/>
    </source>
</evidence>
<feature type="compositionally biased region" description="Polar residues" evidence="1">
    <location>
        <begin position="42"/>
        <end position="53"/>
    </location>
</feature>
<dbReference type="AlphaFoldDB" id="A5YS35"/>
<organism evidence="2">
    <name type="scientific">uncultured haloarchaeon</name>
    <dbReference type="NCBI Taxonomy" id="160804"/>
    <lineage>
        <taxon>Archaea</taxon>
        <taxon>Methanobacteriati</taxon>
        <taxon>Methanobacteriota</taxon>
        <taxon>Stenosarchaea group</taxon>
        <taxon>Halobacteria</taxon>
        <taxon>Halobacteriales</taxon>
        <taxon>Halobacteriaceae</taxon>
        <taxon>environmental samples</taxon>
    </lineage>
</organism>
<accession>A5YS35</accession>
<name>A5YS35_9EURY</name>